<dbReference type="SUPFAM" id="SSF103473">
    <property type="entry name" value="MFS general substrate transporter"/>
    <property type="match status" value="1"/>
</dbReference>
<feature type="transmembrane region" description="Helical" evidence="4">
    <location>
        <begin position="177"/>
        <end position="200"/>
    </location>
</feature>
<evidence type="ECO:0000256" key="1">
    <source>
        <dbReference type="ARBA" id="ARBA00004141"/>
    </source>
</evidence>
<keyword evidence="7" id="KW-1185">Reference proteome</keyword>
<dbReference type="Gene3D" id="1.20.1250.20">
    <property type="entry name" value="MFS general substrate transporter like domains"/>
    <property type="match status" value="1"/>
</dbReference>
<dbReference type="InterPro" id="IPR011701">
    <property type="entry name" value="MFS"/>
</dbReference>
<dbReference type="PANTHER" id="PTHR11360:SF284">
    <property type="entry name" value="EG:103B4.3 PROTEIN-RELATED"/>
    <property type="match status" value="1"/>
</dbReference>
<dbReference type="GO" id="GO:0022857">
    <property type="term" value="F:transmembrane transporter activity"/>
    <property type="evidence" value="ECO:0007669"/>
    <property type="project" value="InterPro"/>
</dbReference>
<feature type="transmembrane region" description="Helical" evidence="4">
    <location>
        <begin position="206"/>
        <end position="227"/>
    </location>
</feature>
<dbReference type="Pfam" id="PF07690">
    <property type="entry name" value="MFS_1"/>
    <property type="match status" value="1"/>
</dbReference>
<evidence type="ECO:0000256" key="4">
    <source>
        <dbReference type="SAM" id="Phobius"/>
    </source>
</evidence>
<reference evidence="6 7" key="1">
    <citation type="journal article" date="2016" name="Mol. Biol. Evol.">
        <title>Comparative Genomics of Early-Diverging Mushroom-Forming Fungi Provides Insights into the Origins of Lignocellulose Decay Capabilities.</title>
        <authorList>
            <person name="Nagy L.G."/>
            <person name="Riley R."/>
            <person name="Tritt A."/>
            <person name="Adam C."/>
            <person name="Daum C."/>
            <person name="Floudas D."/>
            <person name="Sun H."/>
            <person name="Yadav J.S."/>
            <person name="Pangilinan J."/>
            <person name="Larsson K.H."/>
            <person name="Matsuura K."/>
            <person name="Barry K."/>
            <person name="Labutti K."/>
            <person name="Kuo R."/>
            <person name="Ohm R.A."/>
            <person name="Bhattacharya S.S."/>
            <person name="Shirouzu T."/>
            <person name="Yoshinaga Y."/>
            <person name="Martin F.M."/>
            <person name="Grigoriev I.V."/>
            <person name="Hibbett D.S."/>
        </authorList>
    </citation>
    <scope>NUCLEOTIDE SEQUENCE [LARGE SCALE GENOMIC DNA]</scope>
    <source>
        <strain evidence="6 7">TUFC12733</strain>
    </source>
</reference>
<keyword evidence="4" id="KW-0472">Membrane</keyword>
<dbReference type="InterPro" id="IPR050327">
    <property type="entry name" value="Proton-linked_MCT"/>
</dbReference>
<dbReference type="PANTHER" id="PTHR11360">
    <property type="entry name" value="MONOCARBOXYLATE TRANSPORTER"/>
    <property type="match status" value="1"/>
</dbReference>
<feature type="transmembrane region" description="Helical" evidence="4">
    <location>
        <begin position="312"/>
        <end position="334"/>
    </location>
</feature>
<feature type="compositionally biased region" description="Polar residues" evidence="3">
    <location>
        <begin position="55"/>
        <end position="69"/>
    </location>
</feature>
<evidence type="ECO:0000256" key="2">
    <source>
        <dbReference type="ARBA" id="ARBA00006727"/>
    </source>
</evidence>
<evidence type="ECO:0000313" key="6">
    <source>
        <dbReference type="EMBL" id="KZO94315.1"/>
    </source>
</evidence>
<accession>A0A167K6I4</accession>
<protein>
    <submittedName>
        <fullName evidence="6">MFS general substrate transporter</fullName>
    </submittedName>
</protein>
<feature type="transmembrane region" description="Helical" evidence="4">
    <location>
        <begin position="474"/>
        <end position="495"/>
    </location>
</feature>
<dbReference type="Proteomes" id="UP000076738">
    <property type="component" value="Unassembled WGS sequence"/>
</dbReference>
<feature type="region of interest" description="Disordered" evidence="3">
    <location>
        <begin position="1"/>
        <end position="70"/>
    </location>
</feature>
<evidence type="ECO:0000256" key="3">
    <source>
        <dbReference type="SAM" id="MobiDB-lite"/>
    </source>
</evidence>
<evidence type="ECO:0000313" key="7">
    <source>
        <dbReference type="Proteomes" id="UP000076738"/>
    </source>
</evidence>
<feature type="transmembrane region" description="Helical" evidence="4">
    <location>
        <begin position="239"/>
        <end position="260"/>
    </location>
</feature>
<dbReference type="PROSITE" id="PS50850">
    <property type="entry name" value="MFS"/>
    <property type="match status" value="1"/>
</dbReference>
<feature type="transmembrane region" description="Helical" evidence="4">
    <location>
        <begin position="112"/>
        <end position="131"/>
    </location>
</feature>
<feature type="transmembrane region" description="Helical" evidence="4">
    <location>
        <begin position="445"/>
        <end position="468"/>
    </location>
</feature>
<dbReference type="InterPro" id="IPR036259">
    <property type="entry name" value="MFS_trans_sf"/>
</dbReference>
<dbReference type="InterPro" id="IPR020846">
    <property type="entry name" value="MFS_dom"/>
</dbReference>
<keyword evidence="4" id="KW-0812">Transmembrane</keyword>
<comment type="subcellular location">
    <subcellularLocation>
        <location evidence="1">Membrane</location>
        <topology evidence="1">Multi-pass membrane protein</topology>
    </subcellularLocation>
</comment>
<proteinExistence type="inferred from homology"/>
<dbReference type="EMBL" id="KV417295">
    <property type="protein sequence ID" value="KZO94315.1"/>
    <property type="molecule type" value="Genomic_DNA"/>
</dbReference>
<feature type="domain" description="Major facilitator superfamily (MFS) profile" evidence="5">
    <location>
        <begin position="113"/>
        <end position="507"/>
    </location>
</feature>
<feature type="transmembrane region" description="Helical" evidence="4">
    <location>
        <begin position="408"/>
        <end position="433"/>
    </location>
</feature>
<dbReference type="GO" id="GO:0016020">
    <property type="term" value="C:membrane"/>
    <property type="evidence" value="ECO:0007669"/>
    <property type="project" value="UniProtKB-SubCell"/>
</dbReference>
<gene>
    <name evidence="6" type="ORF">CALVIDRAFT_501510</name>
</gene>
<dbReference type="OrthoDB" id="2213137at2759"/>
<feature type="transmembrane region" description="Helical" evidence="4">
    <location>
        <begin position="151"/>
        <end position="170"/>
    </location>
</feature>
<sequence>MLAEKQPSEADEPDDVGREPQSLSLSGNATAVDLPSVLSALASDPEKQEHVGKSASHSQPDTPLTPTEKSLTDAELEARIPATLIGAEVTGHVLEEADKDDEWTYPEGGRGWWVVVGCTIIVAVTLGWGLAYGVFQSYYKTVLFPDAENSILSLLGSIPGTVMNPIAFVVGKLADRYGYRIFIISGCLTASLAMLTTAFSTTLWQLFLTQGVLQGICAGLILPVAMAAPSQWFRKKRGLTTGIVIAGSSLGGGLASLVAQQLLTHVGFRKTLLIYTGMHGVLMTACVFMIQDRPHPRSARFTHAPIEWWDSSLFRAPLFWIVAGSIFITIFGYLGPYFYIEQYTLAHLPDLDPALLAVPAAVMNFSGAVGRSAIGSMADRVGVLNAFILSTFIAGLVQLLIWNFAYSFGVIIVFSLLDGFFGAAFVSLISVLGGKLFGVHNLATLSGILMMFTIAGQAGGGPLYGVILSASGTWHGPICFSGLCCIVGALIMAGARLMKERRVFAIY</sequence>
<feature type="transmembrane region" description="Helical" evidence="4">
    <location>
        <begin position="354"/>
        <end position="374"/>
    </location>
</feature>
<feature type="transmembrane region" description="Helical" evidence="4">
    <location>
        <begin position="381"/>
        <end position="402"/>
    </location>
</feature>
<feature type="transmembrane region" description="Helical" evidence="4">
    <location>
        <begin position="272"/>
        <end position="291"/>
    </location>
</feature>
<keyword evidence="4" id="KW-1133">Transmembrane helix</keyword>
<name>A0A167K6I4_CALVF</name>
<evidence type="ECO:0000259" key="5">
    <source>
        <dbReference type="PROSITE" id="PS50850"/>
    </source>
</evidence>
<organism evidence="6 7">
    <name type="scientific">Calocera viscosa (strain TUFC12733)</name>
    <dbReference type="NCBI Taxonomy" id="1330018"/>
    <lineage>
        <taxon>Eukaryota</taxon>
        <taxon>Fungi</taxon>
        <taxon>Dikarya</taxon>
        <taxon>Basidiomycota</taxon>
        <taxon>Agaricomycotina</taxon>
        <taxon>Dacrymycetes</taxon>
        <taxon>Dacrymycetales</taxon>
        <taxon>Dacrymycetaceae</taxon>
        <taxon>Calocera</taxon>
    </lineage>
</organism>
<dbReference type="AlphaFoldDB" id="A0A167K6I4"/>
<comment type="similarity">
    <text evidence="2">Belongs to the major facilitator superfamily. Monocarboxylate porter (TC 2.A.1.13) family.</text>
</comment>